<evidence type="ECO:0000259" key="1">
    <source>
        <dbReference type="Pfam" id="PF00561"/>
    </source>
</evidence>
<dbReference type="Gene3D" id="3.40.50.1820">
    <property type="entry name" value="alpha/beta hydrolase"/>
    <property type="match status" value="1"/>
</dbReference>
<keyword evidence="2" id="KW-0378">Hydrolase</keyword>
<dbReference type="PANTHER" id="PTHR43433">
    <property type="entry name" value="HYDROLASE, ALPHA/BETA FOLD FAMILY PROTEIN"/>
    <property type="match status" value="1"/>
</dbReference>
<dbReference type="GO" id="GO:0016787">
    <property type="term" value="F:hydrolase activity"/>
    <property type="evidence" value="ECO:0007669"/>
    <property type="project" value="UniProtKB-KW"/>
</dbReference>
<reference evidence="2 3" key="1">
    <citation type="journal article" date="2019" name="Int. J. Syst. Evol. Microbiol.">
        <title>The Global Catalogue of Microorganisms (GCM) 10K type strain sequencing project: providing services to taxonomists for standard genome sequencing and annotation.</title>
        <authorList>
            <consortium name="The Broad Institute Genomics Platform"/>
            <consortium name="The Broad Institute Genome Sequencing Center for Infectious Disease"/>
            <person name="Wu L."/>
            <person name="Ma J."/>
        </authorList>
    </citation>
    <scope>NUCLEOTIDE SEQUENCE [LARGE SCALE GENOMIC DNA]</scope>
    <source>
        <strain evidence="2 3">JCM 16114</strain>
    </source>
</reference>
<dbReference type="InterPro" id="IPR029058">
    <property type="entry name" value="AB_hydrolase_fold"/>
</dbReference>
<protein>
    <submittedName>
        <fullName evidence="2">Alpha/beta hydrolase</fullName>
    </submittedName>
</protein>
<proteinExistence type="predicted"/>
<organism evidence="2 3">
    <name type="scientific">Nonomuraea monospora</name>
    <dbReference type="NCBI Taxonomy" id="568818"/>
    <lineage>
        <taxon>Bacteria</taxon>
        <taxon>Bacillati</taxon>
        <taxon>Actinomycetota</taxon>
        <taxon>Actinomycetes</taxon>
        <taxon>Streptosporangiales</taxon>
        <taxon>Streptosporangiaceae</taxon>
        <taxon>Nonomuraea</taxon>
    </lineage>
</organism>
<dbReference type="RefSeq" id="WP_344494042.1">
    <property type="nucleotide sequence ID" value="NZ_BAAAQX010000049.1"/>
</dbReference>
<sequence length="300" mass="31264">MGEEKALAVGPDKIEVTYERLGDPQAPPVLLVMGAGGQLIHWPEGFCAELVARGCQVIRFDNRDAGLSTHFHDAPPPDLQAALAGDASSASYTLSDMASDTVGLLDALGLDSAHLVGVSLGGMIAQTMAIEHPARVRSLTSIMSTTGAPGVGGADREALSRLAGPPPTTREDVIEQWVRAFQLLGSPGYPSGEDELRERVTLAYDRAYDPIGTARQTVAVVASGDRTARLRDVRVPTLVIHGSDDLMCDVSGGRSTAAAIPGAELVVIDGMGHNLPGALLPDLAQRIAGLVHRAEQGAVS</sequence>
<dbReference type="PRINTS" id="PR00111">
    <property type="entry name" value="ABHYDROLASE"/>
</dbReference>
<dbReference type="Pfam" id="PF00561">
    <property type="entry name" value="Abhydrolase_1"/>
    <property type="match status" value="1"/>
</dbReference>
<feature type="domain" description="AB hydrolase-1" evidence="1">
    <location>
        <begin position="27"/>
        <end position="275"/>
    </location>
</feature>
<accession>A0ABN3D0N8</accession>
<dbReference type="PANTHER" id="PTHR43433:SF5">
    <property type="entry name" value="AB HYDROLASE-1 DOMAIN-CONTAINING PROTEIN"/>
    <property type="match status" value="1"/>
</dbReference>
<comment type="caution">
    <text evidence="2">The sequence shown here is derived from an EMBL/GenBank/DDBJ whole genome shotgun (WGS) entry which is preliminary data.</text>
</comment>
<evidence type="ECO:0000313" key="2">
    <source>
        <dbReference type="EMBL" id="GAA2215354.1"/>
    </source>
</evidence>
<dbReference type="SUPFAM" id="SSF53474">
    <property type="entry name" value="alpha/beta-Hydrolases"/>
    <property type="match status" value="1"/>
</dbReference>
<dbReference type="InterPro" id="IPR050471">
    <property type="entry name" value="AB_hydrolase"/>
</dbReference>
<dbReference type="InterPro" id="IPR000073">
    <property type="entry name" value="AB_hydrolase_1"/>
</dbReference>
<name>A0ABN3D0N8_9ACTN</name>
<evidence type="ECO:0000313" key="3">
    <source>
        <dbReference type="Proteomes" id="UP001499843"/>
    </source>
</evidence>
<dbReference type="Proteomes" id="UP001499843">
    <property type="component" value="Unassembled WGS sequence"/>
</dbReference>
<keyword evidence="3" id="KW-1185">Reference proteome</keyword>
<dbReference type="EMBL" id="BAAAQX010000049">
    <property type="protein sequence ID" value="GAA2215354.1"/>
    <property type="molecule type" value="Genomic_DNA"/>
</dbReference>
<gene>
    <name evidence="2" type="ORF">GCM10009850_108210</name>
</gene>